<keyword evidence="3" id="KW-1185">Reference proteome</keyword>
<organism evidence="2 3">
    <name type="scientific">Virgibacillus massiliensis</name>
    <dbReference type="NCBI Taxonomy" id="1462526"/>
    <lineage>
        <taxon>Bacteria</taxon>
        <taxon>Bacillati</taxon>
        <taxon>Bacillota</taxon>
        <taxon>Bacilli</taxon>
        <taxon>Bacillales</taxon>
        <taxon>Bacillaceae</taxon>
        <taxon>Virgibacillus</taxon>
    </lineage>
</organism>
<evidence type="ECO:0000313" key="3">
    <source>
        <dbReference type="Proteomes" id="UP000028875"/>
    </source>
</evidence>
<dbReference type="InterPro" id="IPR042267">
    <property type="entry name" value="VTC_sf"/>
</dbReference>
<dbReference type="Pfam" id="PF09359">
    <property type="entry name" value="VTC"/>
    <property type="match status" value="1"/>
</dbReference>
<dbReference type="eggNOG" id="COG5036">
    <property type="taxonomic scope" value="Bacteria"/>
</dbReference>
<sequence>MPIQTSFNPKGRNELKHAISVAEYHVLQDKLQHYLRRDPNAKRNGRYLIRSTYFDNVDNKVLQEKKEGYLNRDKYRVRIYGKSGKVIHLERKSKRNNLTFKTKCEISRSEFEKLRIGDITWMENDERALIRDLMFEMKYHQLKPKAVVDYEREPWIYPYGNVRITFDMKVQSSIQNTDMFNRHLPMIDVLEPHLIILEVKYDAYLPDVIKHLLQLSDTRQEAYSKYQLSRMYG</sequence>
<dbReference type="GO" id="GO:0006799">
    <property type="term" value="P:polyphosphate biosynthetic process"/>
    <property type="evidence" value="ECO:0007669"/>
    <property type="project" value="UniProtKB-ARBA"/>
</dbReference>
<comment type="caution">
    <text evidence="2">The sequence shown here is derived from an EMBL/GenBank/DDBJ whole genome shotgun (WGS) entry which is preliminary data.</text>
</comment>
<reference evidence="2 3" key="1">
    <citation type="submission" date="2014-03" db="EMBL/GenBank/DDBJ databases">
        <authorList>
            <person name="Urmite Genomes U."/>
        </authorList>
    </citation>
    <scope>NUCLEOTIDE SEQUENCE [LARGE SCALE GENOMIC DNA]</scope>
    <source>
        <strain evidence="2 3">Vm-5</strain>
    </source>
</reference>
<dbReference type="STRING" id="1462526.BN990_00409"/>
<gene>
    <name evidence="2" type="ORF">BN990_00409</name>
</gene>
<proteinExistence type="predicted"/>
<name>A0A024Q777_9BACI</name>
<accession>A0A024Q777</accession>
<evidence type="ECO:0000313" key="2">
    <source>
        <dbReference type="EMBL" id="CDQ38142.1"/>
    </source>
</evidence>
<dbReference type="Proteomes" id="UP000028875">
    <property type="component" value="Unassembled WGS sequence"/>
</dbReference>
<dbReference type="CDD" id="cd07750">
    <property type="entry name" value="PolyPPase_VTC_like"/>
    <property type="match status" value="1"/>
</dbReference>
<dbReference type="AlphaFoldDB" id="A0A024Q777"/>
<dbReference type="EMBL" id="CCDP010000001">
    <property type="protein sequence ID" value="CDQ38142.1"/>
    <property type="molecule type" value="Genomic_DNA"/>
</dbReference>
<protein>
    <submittedName>
        <fullName evidence="2">VTC domain protein</fullName>
    </submittedName>
</protein>
<evidence type="ECO:0000259" key="1">
    <source>
        <dbReference type="Pfam" id="PF09359"/>
    </source>
</evidence>
<dbReference type="OrthoDB" id="9784042at2"/>
<reference evidence="3" key="2">
    <citation type="submission" date="2014-05" db="EMBL/GenBank/DDBJ databases">
        <title>Draft genome sequence of Virgibacillus massiliensis Vm-5.</title>
        <authorList>
            <person name="Khelaifia S."/>
            <person name="Croce O."/>
            <person name="Lagier J.C."/>
            <person name="Raoult D."/>
        </authorList>
    </citation>
    <scope>NUCLEOTIDE SEQUENCE [LARGE SCALE GENOMIC DNA]</scope>
    <source>
        <strain evidence="3">Vm-5</strain>
    </source>
</reference>
<dbReference type="InterPro" id="IPR018966">
    <property type="entry name" value="VTC_domain"/>
</dbReference>
<feature type="domain" description="VTC" evidence="1">
    <location>
        <begin position="12"/>
        <end position="228"/>
    </location>
</feature>
<dbReference type="RefSeq" id="WP_038241983.1">
    <property type="nucleotide sequence ID" value="NZ_BNER01000001.1"/>
</dbReference>
<dbReference type="Gene3D" id="3.20.100.30">
    <property type="entry name" value="VTC, catalytic tunnel domain"/>
    <property type="match status" value="1"/>
</dbReference>